<proteinExistence type="predicted"/>
<keyword evidence="3" id="KW-1185">Reference proteome</keyword>
<protein>
    <submittedName>
        <fullName evidence="2">Uncharacterized protein</fullName>
    </submittedName>
</protein>
<feature type="region of interest" description="Disordered" evidence="1">
    <location>
        <begin position="155"/>
        <end position="207"/>
    </location>
</feature>
<evidence type="ECO:0000256" key="1">
    <source>
        <dbReference type="SAM" id="MobiDB-lite"/>
    </source>
</evidence>
<dbReference type="AlphaFoldDB" id="A0A9P6AML2"/>
<dbReference type="EMBL" id="MU129055">
    <property type="protein sequence ID" value="KAF9508610.1"/>
    <property type="molecule type" value="Genomic_DNA"/>
</dbReference>
<evidence type="ECO:0000313" key="3">
    <source>
        <dbReference type="Proteomes" id="UP000886523"/>
    </source>
</evidence>
<evidence type="ECO:0000313" key="2">
    <source>
        <dbReference type="EMBL" id="KAF9508610.1"/>
    </source>
</evidence>
<dbReference type="Proteomes" id="UP000886523">
    <property type="component" value="Unassembled WGS sequence"/>
</dbReference>
<accession>A0A9P6AML2</accession>
<feature type="region of interest" description="Disordered" evidence="1">
    <location>
        <begin position="23"/>
        <end position="91"/>
    </location>
</feature>
<organism evidence="2 3">
    <name type="scientific">Hydnum rufescens UP504</name>
    <dbReference type="NCBI Taxonomy" id="1448309"/>
    <lineage>
        <taxon>Eukaryota</taxon>
        <taxon>Fungi</taxon>
        <taxon>Dikarya</taxon>
        <taxon>Basidiomycota</taxon>
        <taxon>Agaricomycotina</taxon>
        <taxon>Agaricomycetes</taxon>
        <taxon>Cantharellales</taxon>
        <taxon>Hydnaceae</taxon>
        <taxon>Hydnum</taxon>
    </lineage>
</organism>
<feature type="compositionally biased region" description="Basic and acidic residues" evidence="1">
    <location>
        <begin position="155"/>
        <end position="166"/>
    </location>
</feature>
<feature type="compositionally biased region" description="Low complexity" evidence="1">
    <location>
        <begin position="23"/>
        <end position="76"/>
    </location>
</feature>
<comment type="caution">
    <text evidence="2">The sequence shown here is derived from an EMBL/GenBank/DDBJ whole genome shotgun (WGS) entry which is preliminary data.</text>
</comment>
<sequence>MEADDHTPAAAGVWSSKIMTWNATDANAPNNNVPNDNVPNDNVPNDNAPNDDMPHDNAPNGNAPNDDAPNDNATDASVTDDKGPKEPHTRCGGCVVVFLRSLPFTRANNDPRDPRYRNLSSMQNKVPHPRQQVWYYKMSIFFLWRKKSSIWDLNPHEHDPKPRDRNPTIPNPPSEAPRSQNRRTKARKPNPPNETAERGSPKWDPGQ</sequence>
<gene>
    <name evidence="2" type="ORF">BS47DRAFT_1365858</name>
</gene>
<feature type="region of interest" description="Disordered" evidence="1">
    <location>
        <begin position="105"/>
        <end position="124"/>
    </location>
</feature>
<reference evidence="2" key="1">
    <citation type="journal article" date="2020" name="Nat. Commun.">
        <title>Large-scale genome sequencing of mycorrhizal fungi provides insights into the early evolution of symbiotic traits.</title>
        <authorList>
            <person name="Miyauchi S."/>
            <person name="Kiss E."/>
            <person name="Kuo A."/>
            <person name="Drula E."/>
            <person name="Kohler A."/>
            <person name="Sanchez-Garcia M."/>
            <person name="Morin E."/>
            <person name="Andreopoulos B."/>
            <person name="Barry K.W."/>
            <person name="Bonito G."/>
            <person name="Buee M."/>
            <person name="Carver A."/>
            <person name="Chen C."/>
            <person name="Cichocki N."/>
            <person name="Clum A."/>
            <person name="Culley D."/>
            <person name="Crous P.W."/>
            <person name="Fauchery L."/>
            <person name="Girlanda M."/>
            <person name="Hayes R.D."/>
            <person name="Keri Z."/>
            <person name="LaButti K."/>
            <person name="Lipzen A."/>
            <person name="Lombard V."/>
            <person name="Magnuson J."/>
            <person name="Maillard F."/>
            <person name="Murat C."/>
            <person name="Nolan M."/>
            <person name="Ohm R.A."/>
            <person name="Pangilinan J."/>
            <person name="Pereira M.F."/>
            <person name="Perotto S."/>
            <person name="Peter M."/>
            <person name="Pfister S."/>
            <person name="Riley R."/>
            <person name="Sitrit Y."/>
            <person name="Stielow J.B."/>
            <person name="Szollosi G."/>
            <person name="Zifcakova L."/>
            <person name="Stursova M."/>
            <person name="Spatafora J.W."/>
            <person name="Tedersoo L."/>
            <person name="Vaario L.M."/>
            <person name="Yamada A."/>
            <person name="Yan M."/>
            <person name="Wang P."/>
            <person name="Xu J."/>
            <person name="Bruns T."/>
            <person name="Baldrian P."/>
            <person name="Vilgalys R."/>
            <person name="Dunand C."/>
            <person name="Henrissat B."/>
            <person name="Grigoriev I.V."/>
            <person name="Hibbett D."/>
            <person name="Nagy L.G."/>
            <person name="Martin F.M."/>
        </authorList>
    </citation>
    <scope>NUCLEOTIDE SEQUENCE</scope>
    <source>
        <strain evidence="2">UP504</strain>
    </source>
</reference>
<name>A0A9P6AML2_9AGAM</name>
<feature type="compositionally biased region" description="Basic and acidic residues" evidence="1">
    <location>
        <begin position="79"/>
        <end position="89"/>
    </location>
</feature>